<organism evidence="7 8">
    <name type="scientific">Catenuloplanes indicus</name>
    <dbReference type="NCBI Taxonomy" id="137267"/>
    <lineage>
        <taxon>Bacteria</taxon>
        <taxon>Bacillati</taxon>
        <taxon>Actinomycetota</taxon>
        <taxon>Actinomycetes</taxon>
        <taxon>Micromonosporales</taxon>
        <taxon>Micromonosporaceae</taxon>
        <taxon>Catenuloplanes</taxon>
    </lineage>
</organism>
<dbReference type="RefSeq" id="WP_307242578.1">
    <property type="nucleotide sequence ID" value="NZ_JAUSUZ010000001.1"/>
</dbReference>
<keyword evidence="4 6" id="KW-1133">Transmembrane helix</keyword>
<keyword evidence="3 6" id="KW-0812">Transmembrane</keyword>
<protein>
    <submittedName>
        <fullName evidence="7">Threonine/homoserine/homoserine lactone efflux protein</fullName>
    </submittedName>
</protein>
<dbReference type="AlphaFoldDB" id="A0AAE4AZ68"/>
<dbReference type="Proteomes" id="UP001240236">
    <property type="component" value="Unassembled WGS sequence"/>
</dbReference>
<feature type="transmembrane region" description="Helical" evidence="6">
    <location>
        <begin position="182"/>
        <end position="204"/>
    </location>
</feature>
<feature type="transmembrane region" description="Helical" evidence="6">
    <location>
        <begin position="42"/>
        <end position="67"/>
    </location>
</feature>
<dbReference type="GO" id="GO:0015171">
    <property type="term" value="F:amino acid transmembrane transporter activity"/>
    <property type="evidence" value="ECO:0007669"/>
    <property type="project" value="TreeGrafter"/>
</dbReference>
<accession>A0AAE4AZ68</accession>
<evidence type="ECO:0000313" key="7">
    <source>
        <dbReference type="EMBL" id="MDQ0368119.1"/>
    </source>
</evidence>
<evidence type="ECO:0000256" key="2">
    <source>
        <dbReference type="ARBA" id="ARBA00022475"/>
    </source>
</evidence>
<proteinExistence type="predicted"/>
<sequence>MHLTVTHLAAFAGVMALGTMSPGPDFAIVLRHAVASGRRAGFATAVGIATGILGWVLLAAVGVAALVAASPVAYLSMKLAGAAYLVVVGLRTLWTAIAARRRDLPPDTHADLARLAAAFDVPRHRRRRLPWLSLLAWDRRHWSAFRAGLLTNVFNPKVAVFFLALLPQFLPEHPTPGDTLVLATVSFAVTAGWFTTVTLVVGAMKRLLDRRAVRRGLDTLMGSALLTLGLRLAIDN</sequence>
<evidence type="ECO:0000256" key="6">
    <source>
        <dbReference type="SAM" id="Phobius"/>
    </source>
</evidence>
<comment type="subcellular location">
    <subcellularLocation>
        <location evidence="1">Cell membrane</location>
        <topology evidence="1">Multi-pass membrane protein</topology>
    </subcellularLocation>
</comment>
<dbReference type="PIRSF" id="PIRSF006324">
    <property type="entry name" value="LeuE"/>
    <property type="match status" value="1"/>
</dbReference>
<keyword evidence="5 6" id="KW-0472">Membrane</keyword>
<comment type="caution">
    <text evidence="7">The sequence shown here is derived from an EMBL/GenBank/DDBJ whole genome shotgun (WGS) entry which is preliminary data.</text>
</comment>
<evidence type="ECO:0000256" key="1">
    <source>
        <dbReference type="ARBA" id="ARBA00004651"/>
    </source>
</evidence>
<dbReference type="Pfam" id="PF01810">
    <property type="entry name" value="LysE"/>
    <property type="match status" value="1"/>
</dbReference>
<feature type="transmembrane region" description="Helical" evidence="6">
    <location>
        <begin position="6"/>
        <end position="30"/>
    </location>
</feature>
<dbReference type="GO" id="GO:0005886">
    <property type="term" value="C:plasma membrane"/>
    <property type="evidence" value="ECO:0007669"/>
    <property type="project" value="UniProtKB-SubCell"/>
</dbReference>
<gene>
    <name evidence="7" type="ORF">J2S42_004788</name>
</gene>
<keyword evidence="8" id="KW-1185">Reference proteome</keyword>
<name>A0AAE4AZ68_9ACTN</name>
<feature type="transmembrane region" description="Helical" evidence="6">
    <location>
        <begin position="73"/>
        <end position="94"/>
    </location>
</feature>
<dbReference type="EMBL" id="JAUSUZ010000001">
    <property type="protein sequence ID" value="MDQ0368119.1"/>
    <property type="molecule type" value="Genomic_DNA"/>
</dbReference>
<dbReference type="InterPro" id="IPR001123">
    <property type="entry name" value="LeuE-type"/>
</dbReference>
<evidence type="ECO:0000313" key="8">
    <source>
        <dbReference type="Proteomes" id="UP001240236"/>
    </source>
</evidence>
<evidence type="ECO:0000256" key="3">
    <source>
        <dbReference type="ARBA" id="ARBA00022692"/>
    </source>
</evidence>
<evidence type="ECO:0000256" key="5">
    <source>
        <dbReference type="ARBA" id="ARBA00023136"/>
    </source>
</evidence>
<dbReference type="PANTHER" id="PTHR30086">
    <property type="entry name" value="ARGININE EXPORTER PROTEIN ARGO"/>
    <property type="match status" value="1"/>
</dbReference>
<keyword evidence="2" id="KW-1003">Cell membrane</keyword>
<dbReference type="PANTHER" id="PTHR30086:SF20">
    <property type="entry name" value="ARGININE EXPORTER PROTEIN ARGO-RELATED"/>
    <property type="match status" value="1"/>
</dbReference>
<reference evidence="7 8" key="1">
    <citation type="submission" date="2023-07" db="EMBL/GenBank/DDBJ databases">
        <title>Sequencing the genomes of 1000 actinobacteria strains.</title>
        <authorList>
            <person name="Klenk H.-P."/>
        </authorList>
    </citation>
    <scope>NUCLEOTIDE SEQUENCE [LARGE SCALE GENOMIC DNA]</scope>
    <source>
        <strain evidence="7 8">DSM 44709</strain>
    </source>
</reference>
<evidence type="ECO:0000256" key="4">
    <source>
        <dbReference type="ARBA" id="ARBA00022989"/>
    </source>
</evidence>
<feature type="transmembrane region" description="Helical" evidence="6">
    <location>
        <begin position="149"/>
        <end position="170"/>
    </location>
</feature>